<comment type="caution">
    <text evidence="1">The sequence shown here is derived from an EMBL/GenBank/DDBJ whole genome shotgun (WGS) entry which is preliminary data.</text>
</comment>
<accession>A0A9D4IYS0</accession>
<proteinExistence type="predicted"/>
<evidence type="ECO:0000313" key="2">
    <source>
        <dbReference type="Proteomes" id="UP000828390"/>
    </source>
</evidence>
<evidence type="ECO:0000313" key="1">
    <source>
        <dbReference type="EMBL" id="KAH3789694.1"/>
    </source>
</evidence>
<reference evidence="1" key="1">
    <citation type="journal article" date="2019" name="bioRxiv">
        <title>The Genome of the Zebra Mussel, Dreissena polymorpha: A Resource for Invasive Species Research.</title>
        <authorList>
            <person name="McCartney M.A."/>
            <person name="Auch B."/>
            <person name="Kono T."/>
            <person name="Mallez S."/>
            <person name="Zhang Y."/>
            <person name="Obille A."/>
            <person name="Becker A."/>
            <person name="Abrahante J.E."/>
            <person name="Garbe J."/>
            <person name="Badalamenti J.P."/>
            <person name="Herman A."/>
            <person name="Mangelson H."/>
            <person name="Liachko I."/>
            <person name="Sullivan S."/>
            <person name="Sone E.D."/>
            <person name="Koren S."/>
            <person name="Silverstein K.A.T."/>
            <person name="Beckman K.B."/>
            <person name="Gohl D.M."/>
        </authorList>
    </citation>
    <scope>NUCLEOTIDE SEQUENCE</scope>
    <source>
        <strain evidence="1">Duluth1</strain>
        <tissue evidence="1">Whole animal</tissue>
    </source>
</reference>
<gene>
    <name evidence="1" type="ORF">DPMN_167880</name>
</gene>
<feature type="non-terminal residue" evidence="1">
    <location>
        <position position="135"/>
    </location>
</feature>
<dbReference type="AlphaFoldDB" id="A0A9D4IYS0"/>
<dbReference type="EMBL" id="JAIWYP010000008">
    <property type="protein sequence ID" value="KAH3789694.1"/>
    <property type="molecule type" value="Genomic_DNA"/>
</dbReference>
<sequence length="135" mass="15476">SKAHKELLLVIGSKRLLSDIRMLSPAEQTSMLEAQHKVVCQFAPKFTKNGQKRYRISYPKYKAGHHVVKPVKEACNYDYVTELMVELLQLKQQFKSTRIAKQASSSILFSPTPLASYAKKILKNEAVQLHRSRFN</sequence>
<reference evidence="1" key="2">
    <citation type="submission" date="2020-11" db="EMBL/GenBank/DDBJ databases">
        <authorList>
            <person name="McCartney M.A."/>
            <person name="Auch B."/>
            <person name="Kono T."/>
            <person name="Mallez S."/>
            <person name="Becker A."/>
            <person name="Gohl D.M."/>
            <person name="Silverstein K.A.T."/>
            <person name="Koren S."/>
            <person name="Bechman K.B."/>
            <person name="Herman A."/>
            <person name="Abrahante J.E."/>
            <person name="Garbe J."/>
        </authorList>
    </citation>
    <scope>NUCLEOTIDE SEQUENCE</scope>
    <source>
        <strain evidence="1">Duluth1</strain>
        <tissue evidence="1">Whole animal</tissue>
    </source>
</reference>
<dbReference type="Proteomes" id="UP000828390">
    <property type="component" value="Unassembled WGS sequence"/>
</dbReference>
<name>A0A9D4IYS0_DREPO</name>
<organism evidence="1 2">
    <name type="scientific">Dreissena polymorpha</name>
    <name type="common">Zebra mussel</name>
    <name type="synonym">Mytilus polymorpha</name>
    <dbReference type="NCBI Taxonomy" id="45954"/>
    <lineage>
        <taxon>Eukaryota</taxon>
        <taxon>Metazoa</taxon>
        <taxon>Spiralia</taxon>
        <taxon>Lophotrochozoa</taxon>
        <taxon>Mollusca</taxon>
        <taxon>Bivalvia</taxon>
        <taxon>Autobranchia</taxon>
        <taxon>Heteroconchia</taxon>
        <taxon>Euheterodonta</taxon>
        <taxon>Imparidentia</taxon>
        <taxon>Neoheterodontei</taxon>
        <taxon>Myida</taxon>
        <taxon>Dreissenoidea</taxon>
        <taxon>Dreissenidae</taxon>
        <taxon>Dreissena</taxon>
    </lineage>
</organism>
<protein>
    <submittedName>
        <fullName evidence="1">Uncharacterized protein</fullName>
    </submittedName>
</protein>
<keyword evidence="2" id="KW-1185">Reference proteome</keyword>